<sequence>MGNVNKAMSESVTRNQEFMLASQREQLERQIHLQNEMREKMLALQIARSREMLYWFGAFYIIAGVGMIAGYRRSRKPGTLVPLLPLTFILGYQTDMCYGSKLARLKMEAENILGFERELVALPGGLPTPASLDEARMRQEEARRLNKAMYQHKSGHY</sequence>
<name>A0A8B7PKE5_HYAAZ</name>
<dbReference type="InterPro" id="IPR019319">
    <property type="entry name" value="Plg-R(KT)"/>
</dbReference>
<dbReference type="KEGG" id="hazt:108682054"/>
<reference evidence="3" key="1">
    <citation type="submission" date="2025-08" db="UniProtKB">
        <authorList>
            <consortium name="RefSeq"/>
        </authorList>
    </citation>
    <scope>IDENTIFICATION</scope>
    <source>
        <tissue evidence="3">Whole organism</tissue>
    </source>
</reference>
<proteinExistence type="predicted"/>
<dbReference type="PANTHER" id="PTHR13411:SF6">
    <property type="entry name" value="PLASMINOGEN RECEPTOR (KT)"/>
    <property type="match status" value="1"/>
</dbReference>
<dbReference type="GO" id="GO:0005886">
    <property type="term" value="C:plasma membrane"/>
    <property type="evidence" value="ECO:0007669"/>
    <property type="project" value="InterPro"/>
</dbReference>
<dbReference type="AlphaFoldDB" id="A0A8B7PKE5"/>
<keyword evidence="1" id="KW-1133">Transmembrane helix</keyword>
<dbReference type="Proteomes" id="UP000694843">
    <property type="component" value="Unplaced"/>
</dbReference>
<evidence type="ECO:0000313" key="2">
    <source>
        <dbReference type="Proteomes" id="UP000694843"/>
    </source>
</evidence>
<dbReference type="Pfam" id="PF10166">
    <property type="entry name" value="DUF2368"/>
    <property type="match status" value="1"/>
</dbReference>
<keyword evidence="1" id="KW-0472">Membrane</keyword>
<dbReference type="RefSeq" id="XP_018026648.1">
    <property type="nucleotide sequence ID" value="XM_018171159.2"/>
</dbReference>
<keyword evidence="2" id="KW-1185">Reference proteome</keyword>
<dbReference type="OrthoDB" id="10256697at2759"/>
<evidence type="ECO:0000256" key="1">
    <source>
        <dbReference type="SAM" id="Phobius"/>
    </source>
</evidence>
<keyword evidence="3" id="KW-0675">Receptor</keyword>
<dbReference type="GeneID" id="108682054"/>
<gene>
    <name evidence="3" type="primary">LOC108682054</name>
</gene>
<dbReference type="OMA" id="MGYYTDW"/>
<protein>
    <submittedName>
        <fullName evidence="3">Plasminogen receptor (KT) isoform X1</fullName>
    </submittedName>
</protein>
<feature type="transmembrane region" description="Helical" evidence="1">
    <location>
        <begin position="52"/>
        <end position="71"/>
    </location>
</feature>
<organism evidence="2 3">
    <name type="scientific">Hyalella azteca</name>
    <name type="common">Amphipod</name>
    <dbReference type="NCBI Taxonomy" id="294128"/>
    <lineage>
        <taxon>Eukaryota</taxon>
        <taxon>Metazoa</taxon>
        <taxon>Ecdysozoa</taxon>
        <taxon>Arthropoda</taxon>
        <taxon>Crustacea</taxon>
        <taxon>Multicrustacea</taxon>
        <taxon>Malacostraca</taxon>
        <taxon>Eumalacostraca</taxon>
        <taxon>Peracarida</taxon>
        <taxon>Amphipoda</taxon>
        <taxon>Senticaudata</taxon>
        <taxon>Talitrida</taxon>
        <taxon>Talitroidea</taxon>
        <taxon>Hyalellidae</taxon>
        <taxon>Hyalella</taxon>
    </lineage>
</organism>
<dbReference type="PANTHER" id="PTHR13411">
    <property type="entry name" value="PLASMINOGEN RECEPTOR (KT)"/>
    <property type="match status" value="1"/>
</dbReference>
<evidence type="ECO:0000313" key="3">
    <source>
        <dbReference type="RefSeq" id="XP_018026648.1"/>
    </source>
</evidence>
<keyword evidence="1" id="KW-0812">Transmembrane</keyword>
<accession>A0A8B7PKE5</accession>